<keyword evidence="5" id="KW-0813">Transport</keyword>
<dbReference type="InterPro" id="IPR006925">
    <property type="entry name" value="Vps16_C"/>
</dbReference>
<keyword evidence="6" id="KW-0963">Cytoplasm</keyword>
<feature type="signal peptide" evidence="11">
    <location>
        <begin position="1"/>
        <end position="26"/>
    </location>
</feature>
<evidence type="ECO:0000256" key="10">
    <source>
        <dbReference type="SAM" id="MobiDB-lite"/>
    </source>
</evidence>
<evidence type="ECO:0000256" key="6">
    <source>
        <dbReference type="ARBA" id="ARBA00022490"/>
    </source>
</evidence>
<dbReference type="Proteomes" id="UP001165065">
    <property type="component" value="Unassembled WGS sequence"/>
</dbReference>
<comment type="caution">
    <text evidence="16">The sequence shown here is derived from an EMBL/GenBank/DDBJ whole genome shotgun (WGS) entry which is preliminary data.</text>
</comment>
<dbReference type="Pfam" id="PF04981">
    <property type="entry name" value="NMD3"/>
    <property type="match status" value="1"/>
</dbReference>
<evidence type="ECO:0000256" key="2">
    <source>
        <dbReference type="ARBA" id="ARBA00004496"/>
    </source>
</evidence>
<comment type="subcellular location">
    <subcellularLocation>
        <location evidence="2">Cytoplasm</location>
    </subcellularLocation>
    <subcellularLocation>
        <location evidence="1">Nucleus</location>
    </subcellularLocation>
</comment>
<keyword evidence="7" id="KW-0653">Protein transport</keyword>
<evidence type="ECO:0000256" key="1">
    <source>
        <dbReference type="ARBA" id="ARBA00004123"/>
    </source>
</evidence>
<dbReference type="PANTHER" id="PTHR12746">
    <property type="entry name" value="NONSENSE-MEDIATED MRNA DECAY PROTEIN 3"/>
    <property type="match status" value="1"/>
</dbReference>
<evidence type="ECO:0000256" key="7">
    <source>
        <dbReference type="ARBA" id="ARBA00022927"/>
    </source>
</evidence>
<evidence type="ECO:0000256" key="5">
    <source>
        <dbReference type="ARBA" id="ARBA00022448"/>
    </source>
</evidence>
<evidence type="ECO:0000256" key="11">
    <source>
        <dbReference type="SAM" id="SignalP"/>
    </source>
</evidence>
<reference evidence="17" key="1">
    <citation type="journal article" date="2023" name="Commun. Biol.">
        <title>Genome analysis of Parmales, the sister group of diatoms, reveals the evolutionary specialization of diatoms from phago-mixotrophs to photoautotrophs.</title>
        <authorList>
            <person name="Ban H."/>
            <person name="Sato S."/>
            <person name="Yoshikawa S."/>
            <person name="Yamada K."/>
            <person name="Nakamura Y."/>
            <person name="Ichinomiya M."/>
            <person name="Sato N."/>
            <person name="Blanc-Mathieu R."/>
            <person name="Endo H."/>
            <person name="Kuwata A."/>
            <person name="Ogata H."/>
        </authorList>
    </citation>
    <scope>NUCLEOTIDE SEQUENCE [LARGE SCALE GENOMIC DNA]</scope>
</reference>
<feature type="domain" description="60S ribosomal export protein NMD3 OB-fold" evidence="14">
    <location>
        <begin position="320"/>
        <end position="414"/>
    </location>
</feature>
<dbReference type="GO" id="GO:0005634">
    <property type="term" value="C:nucleus"/>
    <property type="evidence" value="ECO:0007669"/>
    <property type="project" value="UniProtKB-SubCell"/>
</dbReference>
<dbReference type="GO" id="GO:0005737">
    <property type="term" value="C:cytoplasm"/>
    <property type="evidence" value="ECO:0007669"/>
    <property type="project" value="UniProtKB-SubCell"/>
</dbReference>
<dbReference type="EMBL" id="BRYA01000496">
    <property type="protein sequence ID" value="GMI19545.1"/>
    <property type="molecule type" value="Genomic_DNA"/>
</dbReference>
<feature type="domain" description="60S ribosomal export protein NMD3 SH3" evidence="15">
    <location>
        <begin position="253"/>
        <end position="300"/>
    </location>
</feature>
<dbReference type="InterPro" id="IPR007064">
    <property type="entry name" value="Nmd3_N"/>
</dbReference>
<comment type="similarity">
    <text evidence="3">Belongs to the NMD3 family.</text>
</comment>
<keyword evidence="9" id="KW-0175">Coiled coil</keyword>
<dbReference type="InterPro" id="IPR039768">
    <property type="entry name" value="Nmd3"/>
</dbReference>
<evidence type="ECO:0000256" key="4">
    <source>
        <dbReference type="ARBA" id="ARBA00017035"/>
    </source>
</evidence>
<feature type="domain" description="Vps16 C-terminal" evidence="12">
    <location>
        <begin position="1059"/>
        <end position="1337"/>
    </location>
</feature>
<keyword evidence="17" id="KW-1185">Reference proteome</keyword>
<name>A0A9W7FVA5_9STRA</name>
<keyword evidence="8" id="KW-0539">Nucleus</keyword>
<dbReference type="Pfam" id="PF21193">
    <property type="entry name" value="NMD_SH3"/>
    <property type="match status" value="1"/>
</dbReference>
<keyword evidence="11" id="KW-0732">Signal</keyword>
<protein>
    <recommendedName>
        <fullName evidence="4">60S ribosomal export protein NMD3</fullName>
    </recommendedName>
</protein>
<evidence type="ECO:0000259" key="12">
    <source>
        <dbReference type="Pfam" id="PF04840"/>
    </source>
</evidence>
<evidence type="ECO:0000313" key="16">
    <source>
        <dbReference type="EMBL" id="GMI19545.1"/>
    </source>
</evidence>
<evidence type="ECO:0000313" key="17">
    <source>
        <dbReference type="Proteomes" id="UP001165065"/>
    </source>
</evidence>
<dbReference type="GO" id="GO:0043023">
    <property type="term" value="F:ribosomal large subunit binding"/>
    <property type="evidence" value="ECO:0007669"/>
    <property type="project" value="InterPro"/>
</dbReference>
<gene>
    <name evidence="16" type="ORF">TrCOL_g12324</name>
</gene>
<dbReference type="Pfam" id="PF04840">
    <property type="entry name" value="Vps16_C"/>
    <property type="match status" value="1"/>
</dbReference>
<proteinExistence type="inferred from homology"/>
<feature type="domain" description="Nmd3 N-terminal" evidence="13">
    <location>
        <begin position="13"/>
        <end position="250"/>
    </location>
</feature>
<dbReference type="OrthoDB" id="203821at2759"/>
<sequence length="1346" mass="149246">MATFVATPVNILCCLCGLPTPPNASATCASCLSQSSDITRGITTEVTLHQCRSCQRWHKEENKWLGCDLESRELMGLCLEKTSGLKPKRGSRVEDRVKLTDASWIWTEPHSMRLKVKLTVQKEVESGLILQQSFVCEYIVRNQQCPGCLANFTQGAWKHLVQVRQKVGHKRTFLYLEQIILKKGGAKGALSIEVFRDGMDFYFGERGKGERFIDFLENEVPIKVKKSKKLIGTDVKSNISNYKFTSYVEIIPLCREDLLYLPKSLAKSQANMERLAIVKQVGEVVQIVDPLSGQTGTITSTTYWRDAFRPAISSHRSRLTRYIVMDSVPVVERSSHQGRKQTRKQRNRVSELVLMKEDDMGANDEQVTVRSHIGYLCKAGDVVLGYNLRDTNIVECDDEGGDDLGNQDVVVVRKLYGGVASGEKERQRIWRLQRLEVELKETRNAKKEEEKAFEDEEDFMQELEGDKTMRERVNLYKVKNLDGKGGDDDEDNPDDDQKVTLDELLESLDLDKGADSGDEAGGEAGEGIYNFDEDLQYGGAFMGGVEEGARAEQDGIGFVGRDESKKVAEKGEARPVQQFGQEFMGKEFKFTSLHPNQVWPAVHGFGYIGNGWLSIVSDNGLVVCVNAATTECVSTHAWSVKAGSLRATFVEFYTHQEEMGVVVGRNDERFVDVRFVRKGLVDEEEMRLSTLPLPVVGGDLGGGRWSFSLTPSLPIITTTCINTQSTIASLKMHNTLTPVVALSNGEIFSSKGSVKLGFNIDSMSWSHNGKYVTFLTGSNVVVMDHALTSVVTKFSLQSSGRGPGNVGWLGSDCVAVWNDNGDVTLIGPYGDECKWKIGSVGGDKSKAFIKNFSMDVDGARWLDSNGGLWWIGRVPEVIEDIYNPGSVSTASCVVNGTGTAGNVGGMDRGTHATVMEAMLCVNGAERTRLARLGKGGGEEGWVKMKLARVMESAWKRGVYVTAKQAEEEDIMETLLQHSPLFGYNAAKLLGKPVGNSVMALLQIKMQEIIEGGVKGNELVHRVLEMVKGYETSKGWKSEGVRGKIAVWLKSRGLEDEGKAIAKMEPEVMFLIPVLLEMGMYKLAASKCNGDTELLGMCLWEVERKMGREEFFNEVKGWGREGVGLVKKYWREQGKMKDLVGFLISLGQPVKAVDVLVGMSGEGEEKREEKAKEGLRILSTNKGNDFQKSILTDELELTAWRREMQQQFVGIDFGHSVMSLLEGLLTYSGLDPREGAVANKAIAETAKKFKISEGRLVKVKAWGFARTKQWGAFMNLQQNCPKSMLDSDLFVRCAIACDAPKVEVGRYIAAVKDGYKRFKLYAEVGELEMARKEAAGNRGWLEEIGLT</sequence>
<dbReference type="InterPro" id="IPR048899">
    <property type="entry name" value="NMD_SH3"/>
</dbReference>
<dbReference type="Pfam" id="PF21192">
    <property type="entry name" value="OB_NMD3"/>
    <property type="match status" value="1"/>
</dbReference>
<organism evidence="16 17">
    <name type="scientific">Triparma columacea</name>
    <dbReference type="NCBI Taxonomy" id="722753"/>
    <lineage>
        <taxon>Eukaryota</taxon>
        <taxon>Sar</taxon>
        <taxon>Stramenopiles</taxon>
        <taxon>Ochrophyta</taxon>
        <taxon>Bolidophyceae</taxon>
        <taxon>Parmales</taxon>
        <taxon>Triparmaceae</taxon>
        <taxon>Triparma</taxon>
    </lineage>
</organism>
<dbReference type="GO" id="GO:0006886">
    <property type="term" value="P:intracellular protein transport"/>
    <property type="evidence" value="ECO:0007669"/>
    <property type="project" value="InterPro"/>
</dbReference>
<feature type="region of interest" description="Disordered" evidence="10">
    <location>
        <begin position="506"/>
        <end position="526"/>
    </location>
</feature>
<accession>A0A9W7FVA5</accession>
<dbReference type="GO" id="GO:0000055">
    <property type="term" value="P:ribosomal large subunit export from nucleus"/>
    <property type="evidence" value="ECO:0007669"/>
    <property type="project" value="TreeGrafter"/>
</dbReference>
<dbReference type="PANTHER" id="PTHR12746:SF2">
    <property type="entry name" value="60S RIBOSOMAL EXPORT PROTEIN NMD3"/>
    <property type="match status" value="1"/>
</dbReference>
<feature type="chain" id="PRO_5040966556" description="60S ribosomal export protein NMD3" evidence="11">
    <location>
        <begin position="27"/>
        <end position="1346"/>
    </location>
</feature>
<feature type="coiled-coil region" evidence="9">
    <location>
        <begin position="432"/>
        <end position="466"/>
    </location>
</feature>
<evidence type="ECO:0000256" key="3">
    <source>
        <dbReference type="ARBA" id="ARBA00009794"/>
    </source>
</evidence>
<evidence type="ECO:0000259" key="15">
    <source>
        <dbReference type="Pfam" id="PF21193"/>
    </source>
</evidence>
<evidence type="ECO:0000259" key="14">
    <source>
        <dbReference type="Pfam" id="PF21192"/>
    </source>
</evidence>
<evidence type="ECO:0000256" key="9">
    <source>
        <dbReference type="SAM" id="Coils"/>
    </source>
</evidence>
<evidence type="ECO:0000256" key="8">
    <source>
        <dbReference type="ARBA" id="ARBA00023242"/>
    </source>
</evidence>
<dbReference type="InterPro" id="IPR048898">
    <property type="entry name" value="OB_NMD3"/>
</dbReference>
<evidence type="ECO:0000259" key="13">
    <source>
        <dbReference type="Pfam" id="PF04981"/>
    </source>
</evidence>